<sequence length="93" mass="9979">ARDPPVFVTRGARRQHFNAKACATQHSIGAMLGARRNSSSAMAYMAHQHRANVVPHRACCSAKMLAPCASGHAIVLASRYAGRAGVKVQCYML</sequence>
<evidence type="ECO:0000313" key="1">
    <source>
        <dbReference type="EMBL" id="MCE0480501.1"/>
    </source>
</evidence>
<name>A0ABS8VLG8_DATST</name>
<dbReference type="EMBL" id="JACEIK010005011">
    <property type="protein sequence ID" value="MCE0480501.1"/>
    <property type="molecule type" value="Genomic_DNA"/>
</dbReference>
<proteinExistence type="predicted"/>
<organism evidence="1 2">
    <name type="scientific">Datura stramonium</name>
    <name type="common">Jimsonweed</name>
    <name type="synonym">Common thornapple</name>
    <dbReference type="NCBI Taxonomy" id="4076"/>
    <lineage>
        <taxon>Eukaryota</taxon>
        <taxon>Viridiplantae</taxon>
        <taxon>Streptophyta</taxon>
        <taxon>Embryophyta</taxon>
        <taxon>Tracheophyta</taxon>
        <taxon>Spermatophyta</taxon>
        <taxon>Magnoliopsida</taxon>
        <taxon>eudicotyledons</taxon>
        <taxon>Gunneridae</taxon>
        <taxon>Pentapetalae</taxon>
        <taxon>asterids</taxon>
        <taxon>lamiids</taxon>
        <taxon>Solanales</taxon>
        <taxon>Solanaceae</taxon>
        <taxon>Solanoideae</taxon>
        <taxon>Datureae</taxon>
        <taxon>Datura</taxon>
    </lineage>
</organism>
<dbReference type="Proteomes" id="UP000823775">
    <property type="component" value="Unassembled WGS sequence"/>
</dbReference>
<protein>
    <submittedName>
        <fullName evidence="1">Uncharacterized protein</fullName>
    </submittedName>
</protein>
<keyword evidence="2" id="KW-1185">Reference proteome</keyword>
<comment type="caution">
    <text evidence="1">The sequence shown here is derived from an EMBL/GenBank/DDBJ whole genome shotgun (WGS) entry which is preliminary data.</text>
</comment>
<reference evidence="1 2" key="1">
    <citation type="journal article" date="2021" name="BMC Genomics">
        <title>Datura genome reveals duplications of psychoactive alkaloid biosynthetic genes and high mutation rate following tissue culture.</title>
        <authorList>
            <person name="Rajewski A."/>
            <person name="Carter-House D."/>
            <person name="Stajich J."/>
            <person name="Litt A."/>
        </authorList>
    </citation>
    <scope>NUCLEOTIDE SEQUENCE [LARGE SCALE GENOMIC DNA]</scope>
    <source>
        <strain evidence="1">AR-01</strain>
    </source>
</reference>
<gene>
    <name evidence="1" type="ORF">HAX54_037430</name>
</gene>
<evidence type="ECO:0000313" key="2">
    <source>
        <dbReference type="Proteomes" id="UP000823775"/>
    </source>
</evidence>
<accession>A0ABS8VLG8</accession>
<feature type="non-terminal residue" evidence="1">
    <location>
        <position position="1"/>
    </location>
</feature>